<feature type="domain" description="Rhodanese" evidence="2">
    <location>
        <begin position="364"/>
        <end position="450"/>
    </location>
</feature>
<keyword evidence="1" id="KW-0479">Metal-binding</keyword>
<dbReference type="InterPro" id="IPR036866">
    <property type="entry name" value="RibonucZ/Hydroxyglut_hydro"/>
</dbReference>
<feature type="domain" description="Rhodanese" evidence="2">
    <location>
        <begin position="261"/>
        <end position="352"/>
    </location>
</feature>
<dbReference type="Proteomes" id="UP000501240">
    <property type="component" value="Chromosome"/>
</dbReference>
<dbReference type="Gene3D" id="3.40.250.10">
    <property type="entry name" value="Rhodanese-like domain"/>
    <property type="match status" value="2"/>
</dbReference>
<dbReference type="GO" id="GO:0006749">
    <property type="term" value="P:glutathione metabolic process"/>
    <property type="evidence" value="ECO:0007669"/>
    <property type="project" value="InterPro"/>
</dbReference>
<protein>
    <submittedName>
        <fullName evidence="3">Beta-lactamase domain-containing protein</fullName>
    </submittedName>
</protein>
<dbReference type="PANTHER" id="PTHR43084:SF1">
    <property type="entry name" value="PERSULFIDE DIOXYGENASE ETHE1, MITOCHONDRIAL"/>
    <property type="match status" value="1"/>
</dbReference>
<dbReference type="CDD" id="cd07724">
    <property type="entry name" value="POD-like_MBL-fold"/>
    <property type="match status" value="1"/>
</dbReference>
<evidence type="ECO:0000313" key="4">
    <source>
        <dbReference type="Proteomes" id="UP000501240"/>
    </source>
</evidence>
<dbReference type="PROSITE" id="PS50206">
    <property type="entry name" value="RHODANESE_3"/>
    <property type="match status" value="2"/>
</dbReference>
<dbReference type="InterPro" id="IPR036873">
    <property type="entry name" value="Rhodanese-like_dom_sf"/>
</dbReference>
<dbReference type="AlphaFoldDB" id="A0A7D4AXB2"/>
<dbReference type="InterPro" id="IPR001763">
    <property type="entry name" value="Rhodanese-like_dom"/>
</dbReference>
<keyword evidence="4" id="KW-1185">Reference proteome</keyword>
<reference evidence="3 4" key="1">
    <citation type="submission" date="2020-05" db="EMBL/GenBank/DDBJ databases">
        <title>Actinomadura verrucosospora NRRL-B18236 (PFL_A860) Genome sequencing and assembly.</title>
        <authorList>
            <person name="Samborskyy M."/>
        </authorList>
    </citation>
    <scope>NUCLEOTIDE SEQUENCE [LARGE SCALE GENOMIC DNA]</scope>
    <source>
        <strain evidence="3 4">NRRL:B18236</strain>
    </source>
</reference>
<dbReference type="Pfam" id="PF00753">
    <property type="entry name" value="Lactamase_B"/>
    <property type="match status" value="1"/>
</dbReference>
<dbReference type="GO" id="GO:0070813">
    <property type="term" value="P:hydrogen sulfide metabolic process"/>
    <property type="evidence" value="ECO:0007669"/>
    <property type="project" value="TreeGrafter"/>
</dbReference>
<name>A0A7D4AXB2_ACTVE</name>
<dbReference type="SMART" id="SM00450">
    <property type="entry name" value="RHOD"/>
    <property type="match status" value="2"/>
</dbReference>
<evidence type="ECO:0000256" key="1">
    <source>
        <dbReference type="ARBA" id="ARBA00022723"/>
    </source>
</evidence>
<evidence type="ECO:0000259" key="2">
    <source>
        <dbReference type="PROSITE" id="PS50206"/>
    </source>
</evidence>
<dbReference type="SUPFAM" id="SSF52821">
    <property type="entry name" value="Rhodanese/Cell cycle control phosphatase"/>
    <property type="match status" value="2"/>
</dbReference>
<dbReference type="Pfam" id="PF00581">
    <property type="entry name" value="Rhodanese"/>
    <property type="match status" value="1"/>
</dbReference>
<dbReference type="InterPro" id="IPR001279">
    <property type="entry name" value="Metallo-B-lactamas"/>
</dbReference>
<accession>A0A7D4AXB2</accession>
<dbReference type="InterPro" id="IPR044528">
    <property type="entry name" value="POD-like_MBL-fold"/>
</dbReference>
<evidence type="ECO:0000313" key="3">
    <source>
        <dbReference type="EMBL" id="QKG27129.1"/>
    </source>
</evidence>
<dbReference type="SMART" id="SM00849">
    <property type="entry name" value="Lactamase_B"/>
    <property type="match status" value="1"/>
</dbReference>
<dbReference type="GO" id="GO:0046872">
    <property type="term" value="F:metal ion binding"/>
    <property type="evidence" value="ECO:0007669"/>
    <property type="project" value="UniProtKB-KW"/>
</dbReference>
<dbReference type="SUPFAM" id="SSF56281">
    <property type="entry name" value="Metallo-hydrolase/oxidoreductase"/>
    <property type="match status" value="1"/>
</dbReference>
<dbReference type="PANTHER" id="PTHR43084">
    <property type="entry name" value="PERSULFIDE DIOXYGENASE ETHE1"/>
    <property type="match status" value="1"/>
</dbReference>
<dbReference type="Gene3D" id="3.60.15.10">
    <property type="entry name" value="Ribonuclease Z/Hydroxyacylglutathione hydrolase-like"/>
    <property type="match status" value="1"/>
</dbReference>
<dbReference type="InterPro" id="IPR051682">
    <property type="entry name" value="Mito_Persulfide_Diox"/>
</dbReference>
<dbReference type="EMBL" id="CP053892">
    <property type="protein sequence ID" value="QKG27129.1"/>
    <property type="molecule type" value="Genomic_DNA"/>
</dbReference>
<proteinExistence type="predicted"/>
<sequence>MIEITAIDTPTLGDRSYLVDDGRVAFVVDPQRDIDRITGLADERGVAITDVFETHVHNDYVTGGLALARATGAAYHVNAADTVAFDRHPVADGDAIAVGAEMRVRVLATPGHTFTHLSYVLEAPGRPPAVFTGGSLLYGSTGRPDLLGPDHTDALVHAQYGSARRLADELPDETEIFPTHGFGSFCSSTQSQAAASTIGREKRANPVLTLEEKEYVDTLLAGLDAYPAYYAHMDPANTAGPGAPDLSEPHRADAAELRRRIAAGEWVVDLRTRTAFAAGHAAGTLNFGLDGAFATYLGWLIPWGTPVTLLGETAQDVAAAQRELVRIGIDRPAAAATGGPGDWSAGAPRTLPTGTFPDLASVRHHRPVTVLDVRRDQEWAGSHIDGAAHIPLHDLLQRLDEVPAGEVWVHCQSGYRASIAASILAAAGRHVVLIDDEYRAEAVADLPTCTAA</sequence>
<gene>
    <name evidence="3" type="ORF">ACTIVE_8782</name>
</gene>
<dbReference type="RefSeq" id="WP_173100463.1">
    <property type="nucleotide sequence ID" value="NZ_CP053892.1"/>
</dbReference>
<dbReference type="GO" id="GO:0050313">
    <property type="term" value="F:sulfur dioxygenase activity"/>
    <property type="evidence" value="ECO:0007669"/>
    <property type="project" value="InterPro"/>
</dbReference>
<organism evidence="3 4">
    <name type="scientific">Actinomadura verrucosospora</name>
    <dbReference type="NCBI Taxonomy" id="46165"/>
    <lineage>
        <taxon>Bacteria</taxon>
        <taxon>Bacillati</taxon>
        <taxon>Actinomycetota</taxon>
        <taxon>Actinomycetes</taxon>
        <taxon>Streptosporangiales</taxon>
        <taxon>Thermomonosporaceae</taxon>
        <taxon>Actinomadura</taxon>
    </lineage>
</organism>